<dbReference type="EMBL" id="KN650567">
    <property type="protein sequence ID" value="KHN31796.1"/>
    <property type="molecule type" value="Genomic_DNA"/>
</dbReference>
<name>A0A0B2RBL2_GLYSO</name>
<dbReference type="Proteomes" id="UP000053555">
    <property type="component" value="Unassembled WGS sequence"/>
</dbReference>
<accession>A0A0B2RBL2</accession>
<reference evidence="1" key="1">
    <citation type="submission" date="2014-07" db="EMBL/GenBank/DDBJ databases">
        <title>Identification of a novel salt tolerance gene in wild soybean by whole-genome sequencing.</title>
        <authorList>
            <person name="Lam H.-M."/>
            <person name="Qi X."/>
            <person name="Li M.-W."/>
            <person name="Liu X."/>
            <person name="Xie M."/>
            <person name="Ni M."/>
            <person name="Xu X."/>
        </authorList>
    </citation>
    <scope>NUCLEOTIDE SEQUENCE [LARGE SCALE GENOMIC DNA]</scope>
    <source>
        <tissue evidence="1">Root</tissue>
    </source>
</reference>
<organism evidence="1">
    <name type="scientific">Glycine soja</name>
    <name type="common">Wild soybean</name>
    <dbReference type="NCBI Taxonomy" id="3848"/>
    <lineage>
        <taxon>Eukaryota</taxon>
        <taxon>Viridiplantae</taxon>
        <taxon>Streptophyta</taxon>
        <taxon>Embryophyta</taxon>
        <taxon>Tracheophyta</taxon>
        <taxon>Spermatophyta</taxon>
        <taxon>Magnoliopsida</taxon>
        <taxon>eudicotyledons</taxon>
        <taxon>Gunneridae</taxon>
        <taxon>Pentapetalae</taxon>
        <taxon>rosids</taxon>
        <taxon>fabids</taxon>
        <taxon>Fabales</taxon>
        <taxon>Fabaceae</taxon>
        <taxon>Papilionoideae</taxon>
        <taxon>50 kb inversion clade</taxon>
        <taxon>NPAAA clade</taxon>
        <taxon>indigoferoid/millettioid clade</taxon>
        <taxon>Phaseoleae</taxon>
        <taxon>Glycine</taxon>
        <taxon>Glycine subgen. Soja</taxon>
    </lineage>
</organism>
<protein>
    <submittedName>
        <fullName evidence="1">Uncharacterized protein</fullName>
    </submittedName>
</protein>
<sequence length="89" mass="9884">MQISEAGFVNTTHDMLKSRRVEVPNENGVVNGDKAQDLALDCLENAETECTNSLPNYEEGDIDMDQRLDKACNFIIRAGCSDYIPNANM</sequence>
<evidence type="ECO:0000313" key="1">
    <source>
        <dbReference type="EMBL" id="KHN31796.1"/>
    </source>
</evidence>
<dbReference type="AlphaFoldDB" id="A0A0B2RBL2"/>
<gene>
    <name evidence="1" type="ORF">glysoja_047213</name>
</gene>
<proteinExistence type="predicted"/>